<dbReference type="GO" id="GO:0004674">
    <property type="term" value="F:protein serine/threonine kinase activity"/>
    <property type="evidence" value="ECO:0007669"/>
    <property type="project" value="UniProtKB-KW"/>
</dbReference>
<gene>
    <name evidence="11" type="ORF">EZS28_024243</name>
</gene>
<evidence type="ECO:0000256" key="4">
    <source>
        <dbReference type="ARBA" id="ARBA00022741"/>
    </source>
</evidence>
<evidence type="ECO:0000256" key="6">
    <source>
        <dbReference type="ARBA" id="ARBA00022840"/>
    </source>
</evidence>
<dbReference type="PANTHER" id="PTHR24356">
    <property type="entry name" value="SERINE/THREONINE-PROTEIN KINASE"/>
    <property type="match status" value="1"/>
</dbReference>
<dbReference type="InterPro" id="IPR011009">
    <property type="entry name" value="Kinase-like_dom_sf"/>
</dbReference>
<comment type="caution">
    <text evidence="11">The sequence shown here is derived from an EMBL/GenBank/DDBJ whole genome shotgun (WGS) entry which is preliminary data.</text>
</comment>
<proteinExistence type="predicted"/>
<comment type="catalytic activity">
    <reaction evidence="8">
        <text>L-seryl-[protein] + ATP = O-phospho-L-seryl-[protein] + ADP + H(+)</text>
        <dbReference type="Rhea" id="RHEA:17989"/>
        <dbReference type="Rhea" id="RHEA-COMP:9863"/>
        <dbReference type="Rhea" id="RHEA-COMP:11604"/>
        <dbReference type="ChEBI" id="CHEBI:15378"/>
        <dbReference type="ChEBI" id="CHEBI:29999"/>
        <dbReference type="ChEBI" id="CHEBI:30616"/>
        <dbReference type="ChEBI" id="CHEBI:83421"/>
        <dbReference type="ChEBI" id="CHEBI:456216"/>
        <dbReference type="EC" id="2.7.11.1"/>
    </reaction>
</comment>
<evidence type="ECO:0000256" key="3">
    <source>
        <dbReference type="ARBA" id="ARBA00022679"/>
    </source>
</evidence>
<evidence type="ECO:0000256" key="7">
    <source>
        <dbReference type="ARBA" id="ARBA00047899"/>
    </source>
</evidence>
<organism evidence="11 12">
    <name type="scientific">Streblomastix strix</name>
    <dbReference type="NCBI Taxonomy" id="222440"/>
    <lineage>
        <taxon>Eukaryota</taxon>
        <taxon>Metamonada</taxon>
        <taxon>Preaxostyla</taxon>
        <taxon>Oxymonadida</taxon>
        <taxon>Streblomastigidae</taxon>
        <taxon>Streblomastix</taxon>
    </lineage>
</organism>
<dbReference type="PANTHER" id="PTHR24356:SF163">
    <property type="entry name" value="3-PHOSPHOINOSITIDE-DEPENDENT PROTEIN KINASE 1-RELATED"/>
    <property type="match status" value="1"/>
</dbReference>
<keyword evidence="6" id="KW-0067">ATP-binding</keyword>
<dbReference type="Pfam" id="PF00069">
    <property type="entry name" value="Pkinase"/>
    <property type="match status" value="2"/>
</dbReference>
<dbReference type="InterPro" id="IPR050236">
    <property type="entry name" value="Ser_Thr_kinase_AGC"/>
</dbReference>
<dbReference type="PROSITE" id="PS00108">
    <property type="entry name" value="PROTEIN_KINASE_ST"/>
    <property type="match status" value="1"/>
</dbReference>
<dbReference type="GO" id="GO:0035556">
    <property type="term" value="P:intracellular signal transduction"/>
    <property type="evidence" value="ECO:0007669"/>
    <property type="project" value="TreeGrafter"/>
</dbReference>
<dbReference type="PROSITE" id="PS50011">
    <property type="entry name" value="PROTEIN_KINASE_DOM"/>
    <property type="match status" value="1"/>
</dbReference>
<name>A0A5J4VCM7_9EUKA</name>
<keyword evidence="5" id="KW-0418">Kinase</keyword>
<dbReference type="Gene3D" id="3.30.200.20">
    <property type="entry name" value="Phosphorylase Kinase, domain 1"/>
    <property type="match status" value="1"/>
</dbReference>
<dbReference type="InterPro" id="IPR008271">
    <property type="entry name" value="Ser/Thr_kinase_AS"/>
</dbReference>
<evidence type="ECO:0000256" key="1">
    <source>
        <dbReference type="ARBA" id="ARBA00012513"/>
    </source>
</evidence>
<dbReference type="AlphaFoldDB" id="A0A5J4VCM7"/>
<evidence type="ECO:0000259" key="10">
    <source>
        <dbReference type="PROSITE" id="PS50011"/>
    </source>
</evidence>
<keyword evidence="4" id="KW-0547">Nucleotide-binding</keyword>
<evidence type="ECO:0000313" key="12">
    <source>
        <dbReference type="Proteomes" id="UP000324800"/>
    </source>
</evidence>
<evidence type="ECO:0000256" key="9">
    <source>
        <dbReference type="SAM" id="MobiDB-lite"/>
    </source>
</evidence>
<sequence length="678" mass="79005">MQTEIDFSKTRFQRAKFSDIYQTKEGRIGAGSFGEISICTKIQPQRDPQELLNIDTLNMPIDSQTFAVKRIKLPLPRQKNIEGYARAEGGILMYIRQELTPERRSGIIQCYECIEESDSLYIVIDLLTGGELFERVRMCPDIQIRDTTFYLAELVAAIGAMHSLGIVHRDLKPANLLLDENGHLKIIDFGMAKKIKIPSVMIGLVPYPGYQKEDHSINSEQSMDIQYHQKNKLSQPSSLKWGNNLQQDQQSTFEYPSLLSTFCGTAEYVSPEALGEKKYSFSVDWWALGCLAYELIVGQSPFFGLSIYDIYEHILQRQIYFPQNFPPDAKDFIDKLLDLNPQTRLGCSITQEDDNIKQIGSDQYVSNEWIQRKRKNKDNMNGRVSNWLEVMSHPFFKDIEWDKLSTQPPPISGVCDEKYDELGVHGLLSAREYLEEKERSQKMFIARYFDPSIAHSTPLEQYLRQNLNINQIRNNAIYQAQVQQLGQNQTQSLQSQSQIPSEVLRALIPRKEDLLIHAEMLRELYAPLRKLPFRCNNVNLIPFSRIWETKRQKSYLNQAIRFLQKNTQLQLEKKKHNRYMRKMKLINRAREKKKFEEKIQQKQMKKSKSSQSNLYSMNQDNNQLLLEKDQEKELDPNEDDDDYNVQEDIIESIRIAVGNLLKKQMMTTEIDNFKSNEL</sequence>
<evidence type="ECO:0000256" key="2">
    <source>
        <dbReference type="ARBA" id="ARBA00022527"/>
    </source>
</evidence>
<dbReference type="EMBL" id="SNRW01008027">
    <property type="protein sequence ID" value="KAA6380231.1"/>
    <property type="molecule type" value="Genomic_DNA"/>
</dbReference>
<reference evidence="11 12" key="1">
    <citation type="submission" date="2019-03" db="EMBL/GenBank/DDBJ databases">
        <title>Single cell metagenomics reveals metabolic interactions within the superorganism composed of flagellate Streblomastix strix and complex community of Bacteroidetes bacteria on its surface.</title>
        <authorList>
            <person name="Treitli S.C."/>
            <person name="Kolisko M."/>
            <person name="Husnik F."/>
            <person name="Keeling P."/>
            <person name="Hampl V."/>
        </authorList>
    </citation>
    <scope>NUCLEOTIDE SEQUENCE [LARGE SCALE GENOMIC DNA]</scope>
    <source>
        <strain evidence="11">ST1C</strain>
    </source>
</reference>
<evidence type="ECO:0000313" key="11">
    <source>
        <dbReference type="EMBL" id="KAA6380231.1"/>
    </source>
</evidence>
<dbReference type="OrthoDB" id="347657at2759"/>
<comment type="catalytic activity">
    <reaction evidence="7">
        <text>L-threonyl-[protein] + ATP = O-phospho-L-threonyl-[protein] + ADP + H(+)</text>
        <dbReference type="Rhea" id="RHEA:46608"/>
        <dbReference type="Rhea" id="RHEA-COMP:11060"/>
        <dbReference type="Rhea" id="RHEA-COMP:11605"/>
        <dbReference type="ChEBI" id="CHEBI:15378"/>
        <dbReference type="ChEBI" id="CHEBI:30013"/>
        <dbReference type="ChEBI" id="CHEBI:30616"/>
        <dbReference type="ChEBI" id="CHEBI:61977"/>
        <dbReference type="ChEBI" id="CHEBI:456216"/>
        <dbReference type="EC" id="2.7.11.1"/>
    </reaction>
</comment>
<dbReference type="GO" id="GO:0005524">
    <property type="term" value="F:ATP binding"/>
    <property type="evidence" value="ECO:0007669"/>
    <property type="project" value="UniProtKB-KW"/>
</dbReference>
<evidence type="ECO:0000256" key="8">
    <source>
        <dbReference type="ARBA" id="ARBA00048679"/>
    </source>
</evidence>
<dbReference type="Gene3D" id="1.10.510.10">
    <property type="entry name" value="Transferase(Phosphotransferase) domain 1"/>
    <property type="match status" value="1"/>
</dbReference>
<protein>
    <recommendedName>
        <fullName evidence="1">non-specific serine/threonine protein kinase</fullName>
        <ecNumber evidence="1">2.7.11.1</ecNumber>
    </recommendedName>
</protein>
<keyword evidence="2" id="KW-0723">Serine/threonine-protein kinase</keyword>
<dbReference type="SUPFAM" id="SSF56112">
    <property type="entry name" value="Protein kinase-like (PK-like)"/>
    <property type="match status" value="1"/>
</dbReference>
<dbReference type="Proteomes" id="UP000324800">
    <property type="component" value="Unassembled WGS sequence"/>
</dbReference>
<feature type="domain" description="Protein kinase" evidence="10">
    <location>
        <begin position="22"/>
        <end position="370"/>
    </location>
</feature>
<accession>A0A5J4VCM7</accession>
<feature type="region of interest" description="Disordered" evidence="9">
    <location>
        <begin position="592"/>
        <end position="615"/>
    </location>
</feature>
<evidence type="ECO:0000256" key="5">
    <source>
        <dbReference type="ARBA" id="ARBA00022777"/>
    </source>
</evidence>
<dbReference type="InterPro" id="IPR000719">
    <property type="entry name" value="Prot_kinase_dom"/>
</dbReference>
<dbReference type="SMART" id="SM00220">
    <property type="entry name" value="S_TKc"/>
    <property type="match status" value="1"/>
</dbReference>
<dbReference type="EC" id="2.7.11.1" evidence="1"/>
<keyword evidence="3" id="KW-0808">Transferase</keyword>